<dbReference type="CDD" id="cd01949">
    <property type="entry name" value="GGDEF"/>
    <property type="match status" value="1"/>
</dbReference>
<dbReference type="PROSITE" id="PS50887">
    <property type="entry name" value="GGDEF"/>
    <property type="match status" value="1"/>
</dbReference>
<dbReference type="Gene3D" id="1.20.120.50">
    <property type="entry name" value="Hemerythrin-like"/>
    <property type="match status" value="1"/>
</dbReference>
<dbReference type="FunFam" id="3.30.70.270:FF:000001">
    <property type="entry name" value="Diguanylate cyclase domain protein"/>
    <property type="match status" value="1"/>
</dbReference>
<dbReference type="GO" id="GO:0043709">
    <property type="term" value="P:cell adhesion involved in single-species biofilm formation"/>
    <property type="evidence" value="ECO:0007669"/>
    <property type="project" value="TreeGrafter"/>
</dbReference>
<dbReference type="NCBIfam" id="TIGR00254">
    <property type="entry name" value="GGDEF"/>
    <property type="match status" value="1"/>
</dbReference>
<reference evidence="7 8" key="1">
    <citation type="submission" date="2018-06" db="EMBL/GenBank/DDBJ databases">
        <authorList>
            <consortium name="Pathogen Informatics"/>
            <person name="Doyle S."/>
        </authorList>
    </citation>
    <scope>NUCLEOTIDE SEQUENCE [LARGE SCALE GENOMIC DNA]</scope>
    <source>
        <strain evidence="7 8">NCTC12475</strain>
    </source>
</reference>
<sequence length="401" mass="46372">MIELTEIYIESLVMAISSVDKKIVDLPNKPKIKMFVWNETFETGIDIVDKQHKHLVDLINNIAEHINLSTLDFKDMNFFLQEVIDYTIYHFNDEEKLMKKVKINKDFFSNHKKNHNTFIYTVKELASSINEENMLMNAKALLDFLINWLAFHILGQDKIFGAQYHMIKDGLTPDEAYEKLMKDIDNKTEPLVHSLTTLFSILTDRNQELTELKNNLEEKVKEKTKELVDKNIKLEYLSQTDQLTELKNRRFGMEVIKKLYEEINDNNPLSVIMIDADNFKCVNDEFGHNIGDKVLIALSKTLKDNIRTDDIVCRLGGDEFLIICPYTNKSGALTLAKHLLSIIKNMKIMVGTRNSKKVYWQSSASLGVASSEDNIKSFQDLIKIADIKMYEAKNNGKNCVR</sequence>
<dbReference type="NCBIfam" id="NF033749">
    <property type="entry name" value="bact_hemeryth"/>
    <property type="match status" value="1"/>
</dbReference>
<keyword evidence="8" id="KW-1185">Reference proteome</keyword>
<dbReference type="InterPro" id="IPR050469">
    <property type="entry name" value="Diguanylate_Cyclase"/>
</dbReference>
<dbReference type="InterPro" id="IPR029787">
    <property type="entry name" value="Nucleotide_cyclase"/>
</dbReference>
<evidence type="ECO:0000256" key="2">
    <source>
        <dbReference type="ARBA" id="ARBA00012528"/>
    </source>
</evidence>
<dbReference type="Gene3D" id="3.30.70.270">
    <property type="match status" value="1"/>
</dbReference>
<dbReference type="InterPro" id="IPR043128">
    <property type="entry name" value="Rev_trsase/Diguanyl_cyclase"/>
</dbReference>
<evidence type="ECO:0000256" key="1">
    <source>
        <dbReference type="ARBA" id="ARBA00010587"/>
    </source>
</evidence>
<dbReference type="GO" id="GO:1902201">
    <property type="term" value="P:negative regulation of bacterial-type flagellum-dependent cell motility"/>
    <property type="evidence" value="ECO:0007669"/>
    <property type="project" value="TreeGrafter"/>
</dbReference>
<dbReference type="PANTHER" id="PTHR45138:SF9">
    <property type="entry name" value="DIGUANYLATE CYCLASE DGCM-RELATED"/>
    <property type="match status" value="1"/>
</dbReference>
<evidence type="ECO:0000313" key="8">
    <source>
        <dbReference type="Proteomes" id="UP000254920"/>
    </source>
</evidence>
<accession>A0A381DGS0</accession>
<dbReference type="SUPFAM" id="SSF55073">
    <property type="entry name" value="Nucleotide cyclase"/>
    <property type="match status" value="1"/>
</dbReference>
<dbReference type="InterPro" id="IPR012827">
    <property type="entry name" value="Hemerythrin_metal-bd"/>
</dbReference>
<dbReference type="OrthoDB" id="8554767at2"/>
<comment type="similarity">
    <text evidence="1">Belongs to the hemerythrin family.</text>
</comment>
<dbReference type="Pfam" id="PF00990">
    <property type="entry name" value="GGDEF"/>
    <property type="match status" value="1"/>
</dbReference>
<dbReference type="AlphaFoldDB" id="A0A381DGS0"/>
<keyword evidence="3" id="KW-0479">Metal-binding</keyword>
<dbReference type="GO" id="GO:0005886">
    <property type="term" value="C:plasma membrane"/>
    <property type="evidence" value="ECO:0007669"/>
    <property type="project" value="TreeGrafter"/>
</dbReference>
<dbReference type="InterPro" id="IPR000160">
    <property type="entry name" value="GGDEF_dom"/>
</dbReference>
<comment type="catalytic activity">
    <reaction evidence="5">
        <text>2 GTP = 3',3'-c-di-GMP + 2 diphosphate</text>
        <dbReference type="Rhea" id="RHEA:24898"/>
        <dbReference type="ChEBI" id="CHEBI:33019"/>
        <dbReference type="ChEBI" id="CHEBI:37565"/>
        <dbReference type="ChEBI" id="CHEBI:58805"/>
        <dbReference type="EC" id="2.7.7.65"/>
    </reaction>
</comment>
<dbReference type="GO" id="GO:0052621">
    <property type="term" value="F:diguanylate cyclase activity"/>
    <property type="evidence" value="ECO:0007669"/>
    <property type="project" value="UniProtKB-EC"/>
</dbReference>
<evidence type="ECO:0000256" key="5">
    <source>
        <dbReference type="ARBA" id="ARBA00034247"/>
    </source>
</evidence>
<evidence type="ECO:0000259" key="6">
    <source>
        <dbReference type="PROSITE" id="PS50887"/>
    </source>
</evidence>
<name>A0A381DGS0_9BACT</name>
<dbReference type="NCBIfam" id="TIGR02481">
    <property type="entry name" value="hemeryth_dom"/>
    <property type="match status" value="1"/>
</dbReference>
<dbReference type="InterPro" id="IPR035938">
    <property type="entry name" value="Hemerythrin-like_sf"/>
</dbReference>
<dbReference type="SMART" id="SM00267">
    <property type="entry name" value="GGDEF"/>
    <property type="match status" value="1"/>
</dbReference>
<organism evidence="7 8">
    <name type="scientific">Campylobacter sputorum subsp. sputorum</name>
    <dbReference type="NCBI Taxonomy" id="32024"/>
    <lineage>
        <taxon>Bacteria</taxon>
        <taxon>Pseudomonadati</taxon>
        <taxon>Campylobacterota</taxon>
        <taxon>Epsilonproteobacteria</taxon>
        <taxon>Campylobacterales</taxon>
        <taxon>Campylobacteraceae</taxon>
        <taxon>Campylobacter</taxon>
    </lineage>
</organism>
<dbReference type="PANTHER" id="PTHR45138">
    <property type="entry name" value="REGULATORY COMPONENTS OF SENSORY TRANSDUCTION SYSTEM"/>
    <property type="match status" value="1"/>
</dbReference>
<dbReference type="InterPro" id="IPR012312">
    <property type="entry name" value="Hemerythrin-like"/>
</dbReference>
<protein>
    <recommendedName>
        <fullName evidence="2">diguanylate cyclase</fullName>
        <ecNumber evidence="2">2.7.7.65</ecNumber>
    </recommendedName>
</protein>
<dbReference type="SUPFAM" id="SSF47188">
    <property type="entry name" value="Hemerythrin-like"/>
    <property type="match status" value="1"/>
</dbReference>
<evidence type="ECO:0000256" key="4">
    <source>
        <dbReference type="ARBA" id="ARBA00023004"/>
    </source>
</evidence>
<dbReference type="Proteomes" id="UP000254920">
    <property type="component" value="Unassembled WGS sequence"/>
</dbReference>
<gene>
    <name evidence="7" type="primary">pleD_1</name>
    <name evidence="7" type="ORF">NCTC12475_00037</name>
</gene>
<dbReference type="RefSeq" id="WP_089182336.1">
    <property type="nucleotide sequence ID" value="NZ_CP043427.1"/>
</dbReference>
<dbReference type="EMBL" id="UFVD01000001">
    <property type="protein sequence ID" value="SUX09451.1"/>
    <property type="molecule type" value="Genomic_DNA"/>
</dbReference>
<proteinExistence type="inferred from homology"/>
<evidence type="ECO:0000313" key="7">
    <source>
        <dbReference type="EMBL" id="SUX09451.1"/>
    </source>
</evidence>
<feature type="domain" description="GGDEF" evidence="6">
    <location>
        <begin position="267"/>
        <end position="401"/>
    </location>
</feature>
<dbReference type="EC" id="2.7.7.65" evidence="2"/>
<dbReference type="Pfam" id="PF01814">
    <property type="entry name" value="Hemerythrin"/>
    <property type="match status" value="1"/>
</dbReference>
<dbReference type="CDD" id="cd12107">
    <property type="entry name" value="Hemerythrin"/>
    <property type="match status" value="1"/>
</dbReference>
<evidence type="ECO:0000256" key="3">
    <source>
        <dbReference type="ARBA" id="ARBA00022723"/>
    </source>
</evidence>
<dbReference type="GeneID" id="93090492"/>
<dbReference type="GO" id="GO:0046872">
    <property type="term" value="F:metal ion binding"/>
    <property type="evidence" value="ECO:0007669"/>
    <property type="project" value="UniProtKB-KW"/>
</dbReference>
<keyword evidence="4" id="KW-0408">Iron</keyword>
<dbReference type="STRING" id="32024.GCA_000788295_00416"/>